<evidence type="ECO:0000313" key="3">
    <source>
        <dbReference type="EMBL" id="SQI51352.1"/>
    </source>
</evidence>
<evidence type="ECO:0000313" key="4">
    <source>
        <dbReference type="Proteomes" id="UP000249134"/>
    </source>
</evidence>
<keyword evidence="4" id="KW-1185">Reference proteome</keyword>
<dbReference type="AlphaFoldDB" id="A0A2X4VXJ5"/>
<dbReference type="RefSeq" id="WP_066145351.1">
    <property type="nucleotide sequence ID" value="NZ_CBCSGM010000006.1"/>
</dbReference>
<reference evidence="3 4" key="1">
    <citation type="submission" date="2018-06" db="EMBL/GenBank/DDBJ databases">
        <authorList>
            <consortium name="Pathogen Informatics"/>
            <person name="Doyle S."/>
        </authorList>
    </citation>
    <scope>NUCLEOTIDE SEQUENCE [LARGE SCALE GENOMIC DNA]</scope>
    <source>
        <strain evidence="3 4">NCTC4824</strain>
    </source>
</reference>
<name>A0A2X4VXJ5_LEDLE</name>
<dbReference type="EC" id="1.4.99.6" evidence="3"/>
<accession>A0A2X4VXJ5</accession>
<dbReference type="InterPro" id="IPR036465">
    <property type="entry name" value="vWFA_dom_sf"/>
</dbReference>
<dbReference type="PROSITE" id="PS51257">
    <property type="entry name" value="PROKAR_LIPOPROTEIN"/>
    <property type="match status" value="1"/>
</dbReference>
<evidence type="ECO:0000256" key="1">
    <source>
        <dbReference type="SAM" id="MobiDB-lite"/>
    </source>
</evidence>
<dbReference type="PROSITE" id="PS50234">
    <property type="entry name" value="VWFA"/>
    <property type="match status" value="1"/>
</dbReference>
<gene>
    <name evidence="3" type="primary">dadA_2</name>
    <name evidence="3" type="ORF">NCTC4824_00197</name>
</gene>
<proteinExistence type="predicted"/>
<feature type="compositionally biased region" description="Acidic residues" evidence="1">
    <location>
        <begin position="49"/>
        <end position="62"/>
    </location>
</feature>
<feature type="domain" description="VWFA" evidence="2">
    <location>
        <begin position="173"/>
        <end position="361"/>
    </location>
</feature>
<feature type="compositionally biased region" description="Basic and acidic residues" evidence="1">
    <location>
        <begin position="38"/>
        <end position="48"/>
    </location>
</feature>
<dbReference type="Proteomes" id="UP000249134">
    <property type="component" value="Chromosome 1"/>
</dbReference>
<dbReference type="EMBL" id="LS483476">
    <property type="protein sequence ID" value="SQI51352.1"/>
    <property type="molecule type" value="Genomic_DNA"/>
</dbReference>
<dbReference type="SUPFAM" id="SSF53300">
    <property type="entry name" value="vWA-like"/>
    <property type="match status" value="1"/>
</dbReference>
<protein>
    <submittedName>
        <fullName evidence="3">D-amino acid dehydrogenase, large subunit</fullName>
        <ecNumber evidence="3">1.4.99.6</ecNumber>
    </submittedName>
</protein>
<organism evidence="3 4">
    <name type="scientific">Lederbergia lenta</name>
    <name type="common">Bacillus lentus</name>
    <dbReference type="NCBI Taxonomy" id="1467"/>
    <lineage>
        <taxon>Bacteria</taxon>
        <taxon>Bacillati</taxon>
        <taxon>Bacillota</taxon>
        <taxon>Bacilli</taxon>
        <taxon>Bacillales</taxon>
        <taxon>Bacillaceae</taxon>
        <taxon>Lederbergia</taxon>
    </lineage>
</organism>
<keyword evidence="3" id="KW-0560">Oxidoreductase</keyword>
<dbReference type="Gene3D" id="3.40.50.410">
    <property type="entry name" value="von Willebrand factor, type A domain"/>
    <property type="match status" value="1"/>
</dbReference>
<dbReference type="Pfam" id="PF00092">
    <property type="entry name" value="VWA"/>
    <property type="match status" value="1"/>
</dbReference>
<feature type="region of interest" description="Disordered" evidence="1">
    <location>
        <begin position="25"/>
        <end position="72"/>
    </location>
</feature>
<dbReference type="KEGG" id="blen:NCTC4824_00197"/>
<dbReference type="GO" id="GO:0016491">
    <property type="term" value="F:oxidoreductase activity"/>
    <property type="evidence" value="ECO:0007669"/>
    <property type="project" value="UniProtKB-KW"/>
</dbReference>
<dbReference type="STRING" id="1348624.GCA_001591545_03579"/>
<dbReference type="SMART" id="SM00327">
    <property type="entry name" value="VWA"/>
    <property type="match status" value="1"/>
</dbReference>
<evidence type="ECO:0000259" key="2">
    <source>
        <dbReference type="PROSITE" id="PS50234"/>
    </source>
</evidence>
<sequence>MKLKPFLLWTVFIFILTACSEKTDDEKKLVSNEPITLDDVKKSEKEKESEGEDESENGVEEETEKHTIPQDIEPAPLPQTLAELAALPPGYTGRQLFGIQKEDHQKLDELTANLPDISGEPTEAQLTHYYNEILAVFQHDFIGPEELLAKMRFQAIGNPDIEDPRMQFKENLNVLVLLDASGSMRKDLGGETQMAAAKKAITNFVEGLPAEANVGLRIYGHEGTGSDADKARSCASSDLIYSIGKYNKAGFQTSLEKAQPAGWTPIQLAINEAQKDLAEFKGDQNTNIIYLVSDGVSTCDDDPVAAAKQLYKSDITPIVNVIGFNVDNEGQKQLKEVAKVTEGTYEDVQNAESLQNELDQMKEIAKGWEEWKKQKETDVKHNLVRNDLDIFVYESKEYRKRVDEGSQIGTALQYLYQDRKLMTSESYNYLREKNSEYHKWMDEEYKILKKELEDLNEMKIGEALQLIEEKFNQNVQGDS</sequence>
<dbReference type="InterPro" id="IPR002035">
    <property type="entry name" value="VWF_A"/>
</dbReference>